<protein>
    <submittedName>
        <fullName evidence="8">DMT family transporter</fullName>
    </submittedName>
</protein>
<gene>
    <name evidence="8" type="ORF">H9Q81_09700</name>
</gene>
<evidence type="ECO:0000313" key="8">
    <source>
        <dbReference type="EMBL" id="QNM15167.1"/>
    </source>
</evidence>
<dbReference type="InterPro" id="IPR000620">
    <property type="entry name" value="EamA_dom"/>
</dbReference>
<keyword evidence="2" id="KW-1003">Cell membrane</keyword>
<feature type="transmembrane region" description="Helical" evidence="6">
    <location>
        <begin position="68"/>
        <end position="89"/>
    </location>
</feature>
<feature type="transmembrane region" description="Helical" evidence="6">
    <location>
        <begin position="95"/>
        <end position="113"/>
    </location>
</feature>
<evidence type="ECO:0000256" key="2">
    <source>
        <dbReference type="ARBA" id="ARBA00022475"/>
    </source>
</evidence>
<dbReference type="PANTHER" id="PTHR42920:SF5">
    <property type="entry name" value="EAMA DOMAIN-CONTAINING PROTEIN"/>
    <property type="match status" value="1"/>
</dbReference>
<dbReference type="EMBL" id="CP060637">
    <property type="protein sequence ID" value="QNM15167.1"/>
    <property type="molecule type" value="Genomic_DNA"/>
</dbReference>
<feature type="domain" description="EamA" evidence="7">
    <location>
        <begin position="11"/>
        <end position="137"/>
    </location>
</feature>
<evidence type="ECO:0000313" key="9">
    <source>
        <dbReference type="Proteomes" id="UP000515913"/>
    </source>
</evidence>
<accession>A0A7G9GWI5</accession>
<comment type="subcellular location">
    <subcellularLocation>
        <location evidence="1">Cell membrane</location>
        <topology evidence="1">Multi-pass membrane protein</topology>
    </subcellularLocation>
</comment>
<feature type="transmembrane region" description="Helical" evidence="6">
    <location>
        <begin position="266"/>
        <end position="288"/>
    </location>
</feature>
<keyword evidence="4 6" id="KW-1133">Transmembrane helix</keyword>
<feature type="transmembrane region" description="Helical" evidence="6">
    <location>
        <begin position="120"/>
        <end position="138"/>
    </location>
</feature>
<evidence type="ECO:0000256" key="3">
    <source>
        <dbReference type="ARBA" id="ARBA00022692"/>
    </source>
</evidence>
<dbReference type="Pfam" id="PF00892">
    <property type="entry name" value="EamA"/>
    <property type="match status" value="2"/>
</dbReference>
<feature type="transmembrane region" description="Helical" evidence="6">
    <location>
        <begin position="33"/>
        <end position="56"/>
    </location>
</feature>
<dbReference type="Gene3D" id="1.10.3730.20">
    <property type="match status" value="1"/>
</dbReference>
<dbReference type="GO" id="GO:0005886">
    <property type="term" value="C:plasma membrane"/>
    <property type="evidence" value="ECO:0007669"/>
    <property type="project" value="UniProtKB-SubCell"/>
</dbReference>
<proteinExistence type="predicted"/>
<feature type="domain" description="EamA" evidence="7">
    <location>
        <begin position="146"/>
        <end position="281"/>
    </location>
</feature>
<dbReference type="Proteomes" id="UP000515913">
    <property type="component" value="Chromosome"/>
</dbReference>
<feature type="transmembrane region" description="Helical" evidence="6">
    <location>
        <begin position="182"/>
        <end position="202"/>
    </location>
</feature>
<organism evidence="8 9">
    <name type="scientific">Fusobacterium hominis</name>
    <dbReference type="NCBI Taxonomy" id="2764326"/>
    <lineage>
        <taxon>Bacteria</taxon>
        <taxon>Fusobacteriati</taxon>
        <taxon>Fusobacteriota</taxon>
        <taxon>Fusobacteriia</taxon>
        <taxon>Fusobacteriales</taxon>
        <taxon>Fusobacteriaceae</taxon>
        <taxon>Fusobacterium</taxon>
    </lineage>
</organism>
<evidence type="ECO:0000256" key="5">
    <source>
        <dbReference type="ARBA" id="ARBA00023136"/>
    </source>
</evidence>
<feature type="transmembrane region" description="Helical" evidence="6">
    <location>
        <begin position="208"/>
        <end position="228"/>
    </location>
</feature>
<feature type="transmembrane region" description="Helical" evidence="6">
    <location>
        <begin position="150"/>
        <end position="170"/>
    </location>
</feature>
<dbReference type="KEGG" id="fho:H9Q81_09700"/>
<feature type="transmembrane region" description="Helical" evidence="6">
    <location>
        <begin position="240"/>
        <end position="260"/>
    </location>
</feature>
<reference evidence="8 9" key="1">
    <citation type="submission" date="2020-08" db="EMBL/GenBank/DDBJ databases">
        <authorList>
            <person name="Liu C."/>
            <person name="Sun Q."/>
        </authorList>
    </citation>
    <scope>NUCLEOTIDE SEQUENCE [LARGE SCALE GENOMIC DNA]</scope>
    <source>
        <strain evidence="8 9">NSJ-57</strain>
    </source>
</reference>
<dbReference type="InterPro" id="IPR037185">
    <property type="entry name" value="EmrE-like"/>
</dbReference>
<dbReference type="SUPFAM" id="SSF103481">
    <property type="entry name" value="Multidrug resistance efflux transporter EmrE"/>
    <property type="match status" value="2"/>
</dbReference>
<name>A0A7G9GWI5_9FUSO</name>
<sequence length="298" mass="32425">MKKQTMFKGTLFLVAICWGGGFPITKIALDSGMAPNAIMAVRFLIASLLIFIFLFAKKTKITKADAKLGLFAGLILGTAFSLQTIGLKYTTPSKNAFITGAYVIFVPFLLWMMTKVRPKAIVYISSFICFVGIGFLSLDGELSIKYGDLLTLVSAFFFALQIAVIGANIGNRDPIVINGFQMLSGGLLTLILNICFENFSVVTVKMTTVQIAAVGFLIIFNTLFAYLVQTIAQKYVASSTAALILSTEILFGALTSVLFMGEHITIKAIIGGILIFIAVVLSESDYNFDKIFGRKMKE</sequence>
<keyword evidence="3 6" id="KW-0812">Transmembrane</keyword>
<dbReference type="InterPro" id="IPR051258">
    <property type="entry name" value="Diverse_Substrate_Transporter"/>
</dbReference>
<dbReference type="RefSeq" id="WP_187422866.1">
    <property type="nucleotide sequence ID" value="NZ_CP060637.1"/>
</dbReference>
<evidence type="ECO:0000256" key="4">
    <source>
        <dbReference type="ARBA" id="ARBA00022989"/>
    </source>
</evidence>
<evidence type="ECO:0000256" key="6">
    <source>
        <dbReference type="SAM" id="Phobius"/>
    </source>
</evidence>
<evidence type="ECO:0000259" key="7">
    <source>
        <dbReference type="Pfam" id="PF00892"/>
    </source>
</evidence>
<dbReference type="AlphaFoldDB" id="A0A7G9GWI5"/>
<keyword evidence="9" id="KW-1185">Reference proteome</keyword>
<evidence type="ECO:0000256" key="1">
    <source>
        <dbReference type="ARBA" id="ARBA00004651"/>
    </source>
</evidence>
<keyword evidence="5 6" id="KW-0472">Membrane</keyword>
<dbReference type="PANTHER" id="PTHR42920">
    <property type="entry name" value="OS03G0707200 PROTEIN-RELATED"/>
    <property type="match status" value="1"/>
</dbReference>